<comment type="caution">
    <text evidence="1">The sequence shown here is derived from an EMBL/GenBank/DDBJ whole genome shotgun (WGS) entry which is preliminary data.</text>
</comment>
<accession>A0ABX0KFP4</accession>
<dbReference type="Proteomes" id="UP000615326">
    <property type="component" value="Unassembled WGS sequence"/>
</dbReference>
<dbReference type="EMBL" id="WOSW01000024">
    <property type="protein sequence ID" value="NHO33240.1"/>
    <property type="molecule type" value="Genomic_DNA"/>
</dbReference>
<protein>
    <submittedName>
        <fullName evidence="1">Uncharacterized protein</fullName>
    </submittedName>
</protein>
<evidence type="ECO:0000313" key="2">
    <source>
        <dbReference type="Proteomes" id="UP000615326"/>
    </source>
</evidence>
<proteinExistence type="predicted"/>
<reference evidence="1 2" key="1">
    <citation type="journal article" date="2020" name="Int. J. Syst. Evol. Microbiol.">
        <title>Novel acetic acid bacteria from cider fermentations: Acetobacter conturbans sp. nov. and Acetobacter fallax sp. nov.</title>
        <authorList>
            <person name="Sombolestani A.S."/>
            <person name="Cleenwerck I."/>
            <person name="Cnockaert M."/>
            <person name="Borremans W."/>
            <person name="Wieme A.D."/>
            <person name="De Vuyst L."/>
            <person name="Vandamme P."/>
        </authorList>
    </citation>
    <scope>NUCLEOTIDE SEQUENCE [LARGE SCALE GENOMIC DNA]</scope>
    <source>
        <strain evidence="1 2">LMG 1637</strain>
    </source>
</reference>
<organism evidence="1 2">
    <name type="scientific">Acetobacter fallax</name>
    <dbReference type="NCBI Taxonomy" id="1737473"/>
    <lineage>
        <taxon>Bacteria</taxon>
        <taxon>Pseudomonadati</taxon>
        <taxon>Pseudomonadota</taxon>
        <taxon>Alphaproteobacteria</taxon>
        <taxon>Acetobacterales</taxon>
        <taxon>Acetobacteraceae</taxon>
        <taxon>Acetobacter</taxon>
    </lineage>
</organism>
<sequence>MSIWKTVVTERLVTSGFALVGGINPSDAGLFSMNSGAGHDAPHGAAADRVISVLEVFGA</sequence>
<evidence type="ECO:0000313" key="1">
    <source>
        <dbReference type="EMBL" id="NHO33240.1"/>
    </source>
</evidence>
<keyword evidence="2" id="KW-1185">Reference proteome</keyword>
<gene>
    <name evidence="1" type="ORF">GOB84_11845</name>
</gene>
<name>A0ABX0KFP4_9PROT</name>